<comment type="caution">
    <text evidence="2">The sequence shown here is derived from an EMBL/GenBank/DDBJ whole genome shotgun (WGS) entry which is preliminary data.</text>
</comment>
<reference evidence="2" key="2">
    <citation type="submission" date="2022-02" db="EMBL/GenBank/DDBJ databases">
        <authorList>
            <person name="Elcheninov A.G."/>
            <person name="Sorokin D.Y."/>
            <person name="Kublanov I.V."/>
        </authorList>
    </citation>
    <scope>NUCLEOTIDE SEQUENCE</scope>
    <source>
        <strain evidence="2">AArc-St2</strain>
    </source>
</reference>
<dbReference type="SUPFAM" id="SSF50969">
    <property type="entry name" value="YVTN repeat-like/Quinoprotein amine dehydrogenase"/>
    <property type="match status" value="1"/>
</dbReference>
<protein>
    <submittedName>
        <fullName evidence="2">Uncharacterized protein</fullName>
    </submittedName>
</protein>
<accession>A0AAE3FWN6</accession>
<dbReference type="InterPro" id="IPR015943">
    <property type="entry name" value="WD40/YVTN_repeat-like_dom_sf"/>
</dbReference>
<gene>
    <name evidence="2" type="ORF">AArcSt2_06620</name>
</gene>
<dbReference type="PANTHER" id="PTHR47197">
    <property type="entry name" value="PROTEIN NIRF"/>
    <property type="match status" value="1"/>
</dbReference>
<feature type="compositionally biased region" description="Polar residues" evidence="1">
    <location>
        <begin position="34"/>
        <end position="54"/>
    </location>
</feature>
<feature type="region of interest" description="Disordered" evidence="1">
    <location>
        <begin position="27"/>
        <end position="56"/>
    </location>
</feature>
<dbReference type="EMBL" id="JAKRVX010000002">
    <property type="protein sequence ID" value="MCL9816616.1"/>
    <property type="molecule type" value="Genomic_DNA"/>
</dbReference>
<dbReference type="PROSITE" id="PS51257">
    <property type="entry name" value="PROKAR_LIPOPROTEIN"/>
    <property type="match status" value="1"/>
</dbReference>
<sequence length="411" mass="43470">MNQYTSRRHMMMAVGAGVLGSVAGCLGSDDTEDSGQTATASQGDDDQSGAQTESPEAIGSEGLVYAFASNRIAMIDPETGEVVDDITDSIDENEWSAVVITHDHSQVFAIEQSLSQAVVINTETRVIDATIDIGPSPVHMYHPKPNEVWAHSDAEGAFYVIDRDTLAVETIVEAGLDGEGHGKLLHHEDFGEKAYAGNVNDPAAHIIDLEAYERTDSISFGKDGGTHYKAYTPESGHAYFERSGDIQTTAVIDTETDEFVDELPYAGAMSLSPDESVLGLLDEGTLRILDATSEESTELDSVSIDGIPAVARFFTLDEGLYAAVATTDSAAIVVISVADGEIVDQIPAGEVSGQRRAGVSGDSYFITPADADGTVAIVYMADRDHVETVAVGDGVDTVLYIGDSGTGYLGR</sequence>
<dbReference type="PANTHER" id="PTHR47197:SF3">
    <property type="entry name" value="DIHYDRO-HEME D1 DEHYDROGENASE"/>
    <property type="match status" value="1"/>
</dbReference>
<dbReference type="InterPro" id="IPR051200">
    <property type="entry name" value="Host-pathogen_enzymatic-act"/>
</dbReference>
<reference evidence="2" key="1">
    <citation type="journal article" date="2022" name="Syst. Appl. Microbiol.">
        <title>Natronocalculus amylovorans gen. nov., sp. nov., and Natranaeroarchaeum aerophilus sp. nov., dominant culturable amylolytic natronoarchaea from hypersaline soda lakes in southwestern Siberia.</title>
        <authorList>
            <person name="Sorokin D.Y."/>
            <person name="Elcheninov A.G."/>
            <person name="Khizhniak T.V."/>
            <person name="Koenen M."/>
            <person name="Bale N.J."/>
            <person name="Damste J.S.S."/>
            <person name="Kublanov I.V."/>
        </authorList>
    </citation>
    <scope>NUCLEOTIDE SEQUENCE</scope>
    <source>
        <strain evidence="2">AArc-St2</strain>
    </source>
</reference>
<evidence type="ECO:0000256" key="1">
    <source>
        <dbReference type="SAM" id="MobiDB-lite"/>
    </source>
</evidence>
<proteinExistence type="predicted"/>
<dbReference type="RefSeq" id="WP_250583498.1">
    <property type="nucleotide sequence ID" value="NZ_JAKRVX010000002.1"/>
</dbReference>
<dbReference type="AlphaFoldDB" id="A0AAE3FWN6"/>
<dbReference type="Proteomes" id="UP001203207">
    <property type="component" value="Unassembled WGS sequence"/>
</dbReference>
<evidence type="ECO:0000313" key="3">
    <source>
        <dbReference type="Proteomes" id="UP001203207"/>
    </source>
</evidence>
<dbReference type="PROSITE" id="PS51318">
    <property type="entry name" value="TAT"/>
    <property type="match status" value="1"/>
</dbReference>
<name>A0AAE3FWN6_9EURY</name>
<dbReference type="Gene3D" id="2.130.10.10">
    <property type="entry name" value="YVTN repeat-like/Quinoprotein amine dehydrogenase"/>
    <property type="match status" value="2"/>
</dbReference>
<dbReference type="InterPro" id="IPR006311">
    <property type="entry name" value="TAT_signal"/>
</dbReference>
<keyword evidence="3" id="KW-1185">Reference proteome</keyword>
<organism evidence="2 3">
    <name type="scientific">Natronocalculus amylovorans</name>
    <dbReference type="NCBI Taxonomy" id="2917812"/>
    <lineage>
        <taxon>Archaea</taxon>
        <taxon>Methanobacteriati</taxon>
        <taxon>Methanobacteriota</taxon>
        <taxon>Stenosarchaea group</taxon>
        <taxon>Halobacteria</taxon>
        <taxon>Halobacteriales</taxon>
        <taxon>Haloferacaceae</taxon>
        <taxon>Natronocalculus</taxon>
    </lineage>
</organism>
<dbReference type="InterPro" id="IPR011044">
    <property type="entry name" value="Quino_amine_DH_bsu"/>
</dbReference>
<evidence type="ECO:0000313" key="2">
    <source>
        <dbReference type="EMBL" id="MCL9816616.1"/>
    </source>
</evidence>